<evidence type="ECO:0000256" key="3">
    <source>
        <dbReference type="ARBA" id="ARBA00023125"/>
    </source>
</evidence>
<dbReference type="InterPro" id="IPR000847">
    <property type="entry name" value="LysR_HTH_N"/>
</dbReference>
<dbReference type="GO" id="GO:0003677">
    <property type="term" value="F:DNA binding"/>
    <property type="evidence" value="ECO:0007669"/>
    <property type="project" value="UniProtKB-KW"/>
</dbReference>
<keyword evidence="2" id="KW-0805">Transcription regulation</keyword>
<evidence type="ECO:0000313" key="6">
    <source>
        <dbReference type="EMBL" id="NWD39899.1"/>
    </source>
</evidence>
<dbReference type="GO" id="GO:0003700">
    <property type="term" value="F:DNA-binding transcription factor activity"/>
    <property type="evidence" value="ECO:0007669"/>
    <property type="project" value="InterPro"/>
</dbReference>
<keyword evidence="4" id="KW-0804">Transcription</keyword>
<dbReference type="Proteomes" id="UP000549134">
    <property type="component" value="Unassembled WGS sequence"/>
</dbReference>
<dbReference type="InterPro" id="IPR036388">
    <property type="entry name" value="WH-like_DNA-bd_sf"/>
</dbReference>
<gene>
    <name evidence="6" type="ORF">HX787_28985</name>
</gene>
<evidence type="ECO:0000313" key="7">
    <source>
        <dbReference type="Proteomes" id="UP000549134"/>
    </source>
</evidence>
<dbReference type="InterPro" id="IPR058163">
    <property type="entry name" value="LysR-type_TF_proteobact-type"/>
</dbReference>
<dbReference type="PROSITE" id="PS50931">
    <property type="entry name" value="HTH_LYSR"/>
    <property type="match status" value="1"/>
</dbReference>
<protein>
    <submittedName>
        <fullName evidence="6">LysR family transcriptional regulator</fullName>
    </submittedName>
</protein>
<evidence type="ECO:0000256" key="2">
    <source>
        <dbReference type="ARBA" id="ARBA00023015"/>
    </source>
</evidence>
<dbReference type="EMBL" id="JACAQK010000035">
    <property type="protein sequence ID" value="NWD39899.1"/>
    <property type="molecule type" value="Genomic_DNA"/>
</dbReference>
<dbReference type="PANTHER" id="PTHR30537:SF5">
    <property type="entry name" value="HTH-TYPE TRANSCRIPTIONAL ACTIVATOR TTDR-RELATED"/>
    <property type="match status" value="1"/>
</dbReference>
<comment type="caution">
    <text evidence="6">The sequence shown here is derived from an EMBL/GenBank/DDBJ whole genome shotgun (WGS) entry which is preliminary data.</text>
</comment>
<organism evidence="6 7">
    <name type="scientific">Pseudomonas tolaasii</name>
    <dbReference type="NCBI Taxonomy" id="29442"/>
    <lineage>
        <taxon>Bacteria</taxon>
        <taxon>Pseudomonadati</taxon>
        <taxon>Pseudomonadota</taxon>
        <taxon>Gammaproteobacteria</taxon>
        <taxon>Pseudomonadales</taxon>
        <taxon>Pseudomonadaceae</taxon>
        <taxon>Pseudomonas</taxon>
    </lineage>
</organism>
<dbReference type="FunFam" id="1.10.10.10:FF:000001">
    <property type="entry name" value="LysR family transcriptional regulator"/>
    <property type="match status" value="1"/>
</dbReference>
<evidence type="ECO:0000259" key="5">
    <source>
        <dbReference type="PROSITE" id="PS50931"/>
    </source>
</evidence>
<name>A0A7Y8AT53_PSETO</name>
<dbReference type="AlphaFoldDB" id="A0A7Y8AT53"/>
<dbReference type="SUPFAM" id="SSF46785">
    <property type="entry name" value="Winged helix' DNA-binding domain"/>
    <property type="match status" value="1"/>
</dbReference>
<accession>A0A7Y8AT53</accession>
<dbReference type="PANTHER" id="PTHR30537">
    <property type="entry name" value="HTH-TYPE TRANSCRIPTIONAL REGULATOR"/>
    <property type="match status" value="1"/>
</dbReference>
<proteinExistence type="inferred from homology"/>
<sequence>MDRFQEMQVFVTVVEAGGFSVAAHRLNISPASATRAVAALEKRIGVPLLLRNTRSMCLSEVGEYFLSDCRHILERLKEADEGAMSVGLCAPP</sequence>
<evidence type="ECO:0000256" key="1">
    <source>
        <dbReference type="ARBA" id="ARBA00009437"/>
    </source>
</evidence>
<comment type="similarity">
    <text evidence="1">Belongs to the LysR transcriptional regulatory family.</text>
</comment>
<dbReference type="Pfam" id="PF00126">
    <property type="entry name" value="HTH_1"/>
    <property type="match status" value="1"/>
</dbReference>
<dbReference type="InterPro" id="IPR036390">
    <property type="entry name" value="WH_DNA-bd_sf"/>
</dbReference>
<reference evidence="6 7" key="1">
    <citation type="submission" date="2020-04" db="EMBL/GenBank/DDBJ databases">
        <title>Molecular characterization of pseudomonads from Agaricus bisporus reveal novel blotch 2 pathogens in Western Europe.</title>
        <authorList>
            <person name="Taparia T."/>
            <person name="Krijger M."/>
            <person name="Haynes E."/>
            <person name="Elpinstone J.G."/>
            <person name="Noble R."/>
            <person name="Van Der Wolf J."/>
        </authorList>
    </citation>
    <scope>NUCLEOTIDE SEQUENCE [LARGE SCALE GENOMIC DNA]</scope>
    <source>
        <strain evidence="6 7">IPO3746</strain>
    </source>
</reference>
<feature type="domain" description="HTH lysR-type" evidence="5">
    <location>
        <begin position="1"/>
        <end position="59"/>
    </location>
</feature>
<dbReference type="Gene3D" id="1.10.10.10">
    <property type="entry name" value="Winged helix-like DNA-binding domain superfamily/Winged helix DNA-binding domain"/>
    <property type="match status" value="1"/>
</dbReference>
<evidence type="ECO:0000256" key="4">
    <source>
        <dbReference type="ARBA" id="ARBA00023163"/>
    </source>
</evidence>
<keyword evidence="3" id="KW-0238">DNA-binding</keyword>